<feature type="region of interest" description="Disordered" evidence="1">
    <location>
        <begin position="1"/>
        <end position="25"/>
    </location>
</feature>
<evidence type="ECO:0000313" key="3">
    <source>
        <dbReference type="Proteomes" id="UP000314294"/>
    </source>
</evidence>
<organism evidence="2 3">
    <name type="scientific">Liparis tanakae</name>
    <name type="common">Tanaka's snailfish</name>
    <dbReference type="NCBI Taxonomy" id="230148"/>
    <lineage>
        <taxon>Eukaryota</taxon>
        <taxon>Metazoa</taxon>
        <taxon>Chordata</taxon>
        <taxon>Craniata</taxon>
        <taxon>Vertebrata</taxon>
        <taxon>Euteleostomi</taxon>
        <taxon>Actinopterygii</taxon>
        <taxon>Neopterygii</taxon>
        <taxon>Teleostei</taxon>
        <taxon>Neoteleostei</taxon>
        <taxon>Acanthomorphata</taxon>
        <taxon>Eupercaria</taxon>
        <taxon>Perciformes</taxon>
        <taxon>Cottioidei</taxon>
        <taxon>Cottales</taxon>
        <taxon>Liparidae</taxon>
        <taxon>Liparis</taxon>
    </lineage>
</organism>
<gene>
    <name evidence="2" type="ORF">EYF80_023985</name>
</gene>
<dbReference type="Proteomes" id="UP000314294">
    <property type="component" value="Unassembled WGS sequence"/>
</dbReference>
<dbReference type="AlphaFoldDB" id="A0A4Z2HLG0"/>
<comment type="caution">
    <text evidence="2">The sequence shown here is derived from an EMBL/GenBank/DDBJ whole genome shotgun (WGS) entry which is preliminary data.</text>
</comment>
<dbReference type="EMBL" id="SRLO01000229">
    <property type="protein sequence ID" value="TNN65833.1"/>
    <property type="molecule type" value="Genomic_DNA"/>
</dbReference>
<protein>
    <submittedName>
        <fullName evidence="2">Uncharacterized protein</fullName>
    </submittedName>
</protein>
<reference evidence="2 3" key="1">
    <citation type="submission" date="2019-03" db="EMBL/GenBank/DDBJ databases">
        <title>First draft genome of Liparis tanakae, snailfish: a comprehensive survey of snailfish specific genes.</title>
        <authorList>
            <person name="Kim W."/>
            <person name="Song I."/>
            <person name="Jeong J.-H."/>
            <person name="Kim D."/>
            <person name="Kim S."/>
            <person name="Ryu S."/>
            <person name="Song J.Y."/>
            <person name="Lee S.K."/>
        </authorList>
    </citation>
    <scope>NUCLEOTIDE SEQUENCE [LARGE SCALE GENOMIC DNA]</scope>
    <source>
        <tissue evidence="2">Muscle</tissue>
    </source>
</reference>
<evidence type="ECO:0000313" key="2">
    <source>
        <dbReference type="EMBL" id="TNN65833.1"/>
    </source>
</evidence>
<name>A0A4Z2HLG0_9TELE</name>
<evidence type="ECO:0000256" key="1">
    <source>
        <dbReference type="SAM" id="MobiDB-lite"/>
    </source>
</evidence>
<proteinExistence type="predicted"/>
<accession>A0A4Z2HLG0</accession>
<sequence>MADDERCSPVDGGGSASSRRRQQLHTRVAVTGVSQTGAIIHHKAMWRWLRPVTDNIAETETL</sequence>
<keyword evidence="3" id="KW-1185">Reference proteome</keyword>